<sequence length="296" mass="32986">MIPSADALLTVDQAVYKTAFNNTPFSFKHCLHQLSMFQPVALAELAKKYGGKPADYYVSNSASTPGTRFFDVKSKTSKPDEALAQLATGPTRVLLKRPENYDAGFRELLDKLFEKVIELRGGLNGEKVVRLESAIFVSSASSTTPFHFDPEINHFFQIEGDKHYHVYRPSAVREDELEDFYVQGIVEIGQVDLATRDKSLEHVFDLVPGSGFHQPQDAPHWVQTGAERSVSYAFVYETDASRARGRILAANHILRKLGVNPQPPGANAGTDNAKSSVMRVVVPVRRRIVRNLNRGR</sequence>
<evidence type="ECO:0000313" key="2">
    <source>
        <dbReference type="EMBL" id="SFT44045.1"/>
    </source>
</evidence>
<name>A0A1I6Y0C4_9BURK</name>
<dbReference type="SUPFAM" id="SSF51197">
    <property type="entry name" value="Clavaminate synthase-like"/>
    <property type="match status" value="1"/>
</dbReference>
<feature type="domain" description="JmjC" evidence="1">
    <location>
        <begin position="86"/>
        <end position="253"/>
    </location>
</feature>
<protein>
    <recommendedName>
        <fullName evidence="1">JmjC domain-containing protein</fullName>
    </recommendedName>
</protein>
<dbReference type="Proteomes" id="UP000198844">
    <property type="component" value="Unassembled WGS sequence"/>
</dbReference>
<dbReference type="PROSITE" id="PS51184">
    <property type="entry name" value="JMJC"/>
    <property type="match status" value="1"/>
</dbReference>
<dbReference type="GeneID" id="77195698"/>
<proteinExistence type="predicted"/>
<dbReference type="OrthoDB" id="112741at2"/>
<organism evidence="2 3">
    <name type="scientific">Paraburkholderia aspalathi</name>
    <dbReference type="NCBI Taxonomy" id="1324617"/>
    <lineage>
        <taxon>Bacteria</taxon>
        <taxon>Pseudomonadati</taxon>
        <taxon>Pseudomonadota</taxon>
        <taxon>Betaproteobacteria</taxon>
        <taxon>Burkholderiales</taxon>
        <taxon>Burkholderiaceae</taxon>
        <taxon>Paraburkholderia</taxon>
    </lineage>
</organism>
<dbReference type="InterPro" id="IPR003347">
    <property type="entry name" value="JmjC_dom"/>
</dbReference>
<accession>A0A1I6Y0C4</accession>
<dbReference type="Gene3D" id="2.60.120.650">
    <property type="entry name" value="Cupin"/>
    <property type="match status" value="1"/>
</dbReference>
<dbReference type="EMBL" id="FPBH01000001">
    <property type="protein sequence ID" value="SFT44045.1"/>
    <property type="molecule type" value="Genomic_DNA"/>
</dbReference>
<gene>
    <name evidence="2" type="ORF">SAMN05192563_1001260</name>
</gene>
<reference evidence="2 3" key="1">
    <citation type="submission" date="2016-10" db="EMBL/GenBank/DDBJ databases">
        <authorList>
            <person name="de Groot N.N."/>
        </authorList>
    </citation>
    <scope>NUCLEOTIDE SEQUENCE [LARGE SCALE GENOMIC DNA]</scope>
    <source>
        <strain evidence="2 3">LMG 27731</strain>
    </source>
</reference>
<dbReference type="AlphaFoldDB" id="A0A1I6Y0C4"/>
<evidence type="ECO:0000259" key="1">
    <source>
        <dbReference type="PROSITE" id="PS51184"/>
    </source>
</evidence>
<dbReference type="RefSeq" id="WP_093632544.1">
    <property type="nucleotide sequence ID" value="NZ_CAJNAX010000007.1"/>
</dbReference>
<evidence type="ECO:0000313" key="3">
    <source>
        <dbReference type="Proteomes" id="UP000198844"/>
    </source>
</evidence>